<dbReference type="PATRIC" id="fig|158899.10.peg.2859"/>
<reference evidence="1 2" key="1">
    <citation type="submission" date="2015-11" db="EMBL/GenBank/DDBJ databases">
        <title>Exploring the genomic traits of fungus-feeding bacterial genus Collimonas.</title>
        <authorList>
            <person name="Song C."/>
            <person name="Schmidt R."/>
            <person name="de Jager V."/>
            <person name="Krzyzanowska D."/>
            <person name="Jongedijk E."/>
            <person name="Cankar K."/>
            <person name="Beekwilder J."/>
            <person name="van Veen A."/>
            <person name="de Boer W."/>
            <person name="van Veen J.A."/>
            <person name="Garbeva P."/>
        </authorList>
    </citation>
    <scope>NUCLEOTIDE SEQUENCE [LARGE SCALE GENOMIC DNA]</scope>
    <source>
        <strain evidence="1 2">Ter6</strain>
    </source>
</reference>
<dbReference type="Proteomes" id="UP000072421">
    <property type="component" value="Chromosome"/>
</dbReference>
<accession>A0A127PCV2</accession>
<proteinExistence type="predicted"/>
<evidence type="ECO:0000313" key="1">
    <source>
        <dbReference type="EMBL" id="AMO95533.1"/>
    </source>
</evidence>
<name>A0A127PCV2_9BURK</name>
<protein>
    <submittedName>
        <fullName evidence="1">Uncharacterized protein</fullName>
    </submittedName>
</protein>
<organism evidence="1">
    <name type="scientific">Collimonas fungivorans</name>
    <dbReference type="NCBI Taxonomy" id="158899"/>
    <lineage>
        <taxon>Bacteria</taxon>
        <taxon>Pseudomonadati</taxon>
        <taxon>Pseudomonadota</taxon>
        <taxon>Betaproteobacteria</taxon>
        <taxon>Burkholderiales</taxon>
        <taxon>Oxalobacteraceae</taxon>
        <taxon>Collimonas</taxon>
    </lineage>
</organism>
<gene>
    <name evidence="1" type="ORF">CFter6_2867</name>
</gene>
<dbReference type="AlphaFoldDB" id="A0A127PCV2"/>
<evidence type="ECO:0000313" key="2">
    <source>
        <dbReference type="Proteomes" id="UP000072421"/>
    </source>
</evidence>
<sequence length="70" mass="8176">MFLQLFMKSTELMVAETAILEKSSDSPWHHKAHDAQEVYFSRKIRSKAVRQYYYQLTFADTTLAPDIPGH</sequence>
<dbReference type="EMBL" id="CP013232">
    <property type="protein sequence ID" value="AMO95533.1"/>
    <property type="molecule type" value="Genomic_DNA"/>
</dbReference>